<evidence type="ECO:0000256" key="1">
    <source>
        <dbReference type="PROSITE-ProRule" id="PRU00122"/>
    </source>
</evidence>
<dbReference type="Gene3D" id="2.60.120.200">
    <property type="match status" value="1"/>
</dbReference>
<dbReference type="PANTHER" id="PTHR15036">
    <property type="entry name" value="PIKACHURIN-LIKE PROTEIN"/>
    <property type="match status" value="1"/>
</dbReference>
<dbReference type="Pfam" id="PF02210">
    <property type="entry name" value="Laminin_G_2"/>
    <property type="match status" value="1"/>
</dbReference>
<dbReference type="PANTHER" id="PTHR15036:SF89">
    <property type="entry name" value="NEUREXIN 1, ISOFORM F"/>
    <property type="match status" value="1"/>
</dbReference>
<feature type="domain" description="Laminin G" evidence="2">
    <location>
        <begin position="1"/>
        <end position="87"/>
    </location>
</feature>
<keyword evidence="4" id="KW-1185">Reference proteome</keyword>
<dbReference type="InterPro" id="IPR001791">
    <property type="entry name" value="Laminin_G"/>
</dbReference>
<evidence type="ECO:0000313" key="3">
    <source>
        <dbReference type="EnsemblMetazoa" id="AMAM020210-PA"/>
    </source>
</evidence>
<comment type="caution">
    <text evidence="1">Lacks conserved residue(s) required for the propagation of feature annotation.</text>
</comment>
<dbReference type="InterPro" id="IPR013320">
    <property type="entry name" value="ConA-like_dom_sf"/>
</dbReference>
<name>A0A182T5T5_9DIPT</name>
<reference evidence="4" key="1">
    <citation type="submission" date="2013-09" db="EMBL/GenBank/DDBJ databases">
        <title>The Genome Sequence of Anopheles maculatus species B.</title>
        <authorList>
            <consortium name="The Broad Institute Genomics Platform"/>
            <person name="Neafsey D.E."/>
            <person name="Besansky N."/>
            <person name="Howell P."/>
            <person name="Walton C."/>
            <person name="Young S.K."/>
            <person name="Zeng Q."/>
            <person name="Gargeya S."/>
            <person name="Fitzgerald M."/>
            <person name="Haas B."/>
            <person name="Abouelleil A."/>
            <person name="Allen A.W."/>
            <person name="Alvarado L."/>
            <person name="Arachchi H.M."/>
            <person name="Berlin A.M."/>
            <person name="Chapman S.B."/>
            <person name="Gainer-Dewar J."/>
            <person name="Goldberg J."/>
            <person name="Griggs A."/>
            <person name="Gujja S."/>
            <person name="Hansen M."/>
            <person name="Howarth C."/>
            <person name="Imamovic A."/>
            <person name="Ireland A."/>
            <person name="Larimer J."/>
            <person name="McCowan C."/>
            <person name="Murphy C."/>
            <person name="Pearson M."/>
            <person name="Poon T.W."/>
            <person name="Priest M."/>
            <person name="Roberts A."/>
            <person name="Saif S."/>
            <person name="Shea T."/>
            <person name="Sisk P."/>
            <person name="Sykes S."/>
            <person name="Wortman J."/>
            <person name="Nusbaum C."/>
            <person name="Birren B."/>
        </authorList>
    </citation>
    <scope>NUCLEOTIDE SEQUENCE [LARGE SCALE GENOMIC DNA]</scope>
    <source>
        <strain evidence="4">maculatus3</strain>
    </source>
</reference>
<sequence length="187" mass="20861">MLVAVVDDVYTDHSHIAGKFTMLSSSRVYVGGAVNPRALLGARVHNNFVGCLRKVEFSADTLRLNLIDLARTGSKLIQVAGRVDYTCPSGDPQDPVTFTTRESYLVSSCHISLCKVQKTREREKVSQISGNAPHEKEKARDLCSWKQGRCFCGFREQCPNTHTHTQFKHLGENKVPTKSCFLLHPVD</sequence>
<reference evidence="3" key="2">
    <citation type="submission" date="2020-05" db="UniProtKB">
        <authorList>
            <consortium name="EnsemblMetazoa"/>
        </authorList>
    </citation>
    <scope>IDENTIFICATION</scope>
    <source>
        <strain evidence="3">maculatus3</strain>
    </source>
</reference>
<dbReference type="PROSITE" id="PS50025">
    <property type="entry name" value="LAM_G_DOMAIN"/>
    <property type="match status" value="1"/>
</dbReference>
<dbReference type="EnsemblMetazoa" id="AMAM020210-RA">
    <property type="protein sequence ID" value="AMAM020210-PA"/>
    <property type="gene ID" value="AMAM020210"/>
</dbReference>
<dbReference type="AlphaFoldDB" id="A0A182T5T5"/>
<accession>A0A182T5T5</accession>
<dbReference type="Proteomes" id="UP000075901">
    <property type="component" value="Unassembled WGS sequence"/>
</dbReference>
<dbReference type="VEuPathDB" id="VectorBase:AMAM020210"/>
<proteinExistence type="predicted"/>
<dbReference type="SUPFAM" id="SSF49899">
    <property type="entry name" value="Concanavalin A-like lectins/glucanases"/>
    <property type="match status" value="1"/>
</dbReference>
<evidence type="ECO:0000259" key="2">
    <source>
        <dbReference type="PROSITE" id="PS50025"/>
    </source>
</evidence>
<dbReference type="InterPro" id="IPR050372">
    <property type="entry name" value="Neurexin-related_CASP"/>
</dbReference>
<organism evidence="3 4">
    <name type="scientific">Anopheles maculatus</name>
    <dbReference type="NCBI Taxonomy" id="74869"/>
    <lineage>
        <taxon>Eukaryota</taxon>
        <taxon>Metazoa</taxon>
        <taxon>Ecdysozoa</taxon>
        <taxon>Arthropoda</taxon>
        <taxon>Hexapoda</taxon>
        <taxon>Insecta</taxon>
        <taxon>Pterygota</taxon>
        <taxon>Neoptera</taxon>
        <taxon>Endopterygota</taxon>
        <taxon>Diptera</taxon>
        <taxon>Nematocera</taxon>
        <taxon>Culicoidea</taxon>
        <taxon>Culicidae</taxon>
        <taxon>Anophelinae</taxon>
        <taxon>Anopheles</taxon>
        <taxon>Anopheles maculatus group</taxon>
    </lineage>
</organism>
<protein>
    <recommendedName>
        <fullName evidence="2">Laminin G domain-containing protein</fullName>
    </recommendedName>
</protein>
<evidence type="ECO:0000313" key="4">
    <source>
        <dbReference type="Proteomes" id="UP000075901"/>
    </source>
</evidence>